<keyword evidence="1" id="KW-0677">Repeat</keyword>
<evidence type="ECO:0000313" key="4">
    <source>
        <dbReference type="Proteomes" id="UP001497623"/>
    </source>
</evidence>
<reference evidence="2 4" key="1">
    <citation type="submission" date="2024-05" db="EMBL/GenBank/DDBJ databases">
        <authorList>
            <person name="Wallberg A."/>
        </authorList>
    </citation>
    <scope>NUCLEOTIDE SEQUENCE [LARGE SCALE GENOMIC DNA]</scope>
</reference>
<dbReference type="Proteomes" id="UP001497623">
    <property type="component" value="Unassembled WGS sequence"/>
</dbReference>
<dbReference type="EMBL" id="CAXKWB010012211">
    <property type="protein sequence ID" value="CAL4103725.1"/>
    <property type="molecule type" value="Genomic_DNA"/>
</dbReference>
<dbReference type="GO" id="GO:0005737">
    <property type="term" value="C:cytoplasm"/>
    <property type="evidence" value="ECO:0007669"/>
    <property type="project" value="TreeGrafter"/>
</dbReference>
<protein>
    <submittedName>
        <fullName evidence="2">Uncharacterized protein</fullName>
    </submittedName>
</protein>
<evidence type="ECO:0000313" key="2">
    <source>
        <dbReference type="EMBL" id="CAL4103725.1"/>
    </source>
</evidence>
<keyword evidence="4" id="KW-1185">Reference proteome</keyword>
<dbReference type="SUPFAM" id="SSF52047">
    <property type="entry name" value="RNI-like"/>
    <property type="match status" value="1"/>
</dbReference>
<dbReference type="InterPro" id="IPR050694">
    <property type="entry name" value="LRRC14/PRAME"/>
</dbReference>
<dbReference type="EMBL" id="CAXKWB010012211">
    <property type="protein sequence ID" value="CAL4103731.1"/>
    <property type="molecule type" value="Genomic_DNA"/>
</dbReference>
<gene>
    <name evidence="2" type="ORF">MNOR_LOCUS17641</name>
    <name evidence="3" type="ORF">MNOR_LOCUS17643</name>
</gene>
<comment type="caution">
    <text evidence="2">The sequence shown here is derived from an EMBL/GenBank/DDBJ whole genome shotgun (WGS) entry which is preliminary data.</text>
</comment>
<dbReference type="Gene3D" id="3.80.10.10">
    <property type="entry name" value="Ribonuclease Inhibitor"/>
    <property type="match status" value="2"/>
</dbReference>
<dbReference type="InterPro" id="IPR032675">
    <property type="entry name" value="LRR_dom_sf"/>
</dbReference>
<dbReference type="AlphaFoldDB" id="A0AAV2QY14"/>
<evidence type="ECO:0000313" key="3">
    <source>
        <dbReference type="EMBL" id="CAL4103731.1"/>
    </source>
</evidence>
<organism evidence="2 4">
    <name type="scientific">Meganyctiphanes norvegica</name>
    <name type="common">Northern krill</name>
    <name type="synonym">Thysanopoda norvegica</name>
    <dbReference type="NCBI Taxonomy" id="48144"/>
    <lineage>
        <taxon>Eukaryota</taxon>
        <taxon>Metazoa</taxon>
        <taxon>Ecdysozoa</taxon>
        <taxon>Arthropoda</taxon>
        <taxon>Crustacea</taxon>
        <taxon>Multicrustacea</taxon>
        <taxon>Malacostraca</taxon>
        <taxon>Eumalacostraca</taxon>
        <taxon>Eucarida</taxon>
        <taxon>Euphausiacea</taxon>
        <taxon>Euphausiidae</taxon>
        <taxon>Meganyctiphanes</taxon>
    </lineage>
</organism>
<dbReference type="PANTHER" id="PTHR14224">
    <property type="entry name" value="SIMILAR TO PREFERENTIALLY EXPRESSED ANTIGEN IN MELANOMA-LIKE 3"/>
    <property type="match status" value="1"/>
</dbReference>
<proteinExistence type="predicted"/>
<sequence length="508" mass="57166">MLTGCIYPNFHSLLPQENEASKSVPSLEQASAKRIISHSRSNNNILNDVPPHLYKSVFQVLIETHHSNYVQSKGGKIPNSFEEMLAQFILDWPEENFILRKLIPSLSPKKSVFSTLNTQCSPLEYVWHHYVPFFSKIIRVLPKVLISGNKGNTHRIRKKLKRLDVSGCCDLVGSRPANIVNALHAAAKASTPTRSKDISMNQVCKSEVLEITTDIGVRDENDVKALCELLLLTSMKESTISVYFRKVSFHRIWPNRVTKLLKALGESRPCFIETMKCGLTNDDLDTICTSMPNLLGLNLIQNHEITSINSITSLKNLEQLNLSQIKLKGKLEPLLNLNKGLQLLNLGGCKLTSDDLKVLSQSHHMSTLRQLDLYGNDLTAHMNLSGLFEILQNLSNLEVLDLSGCNLSRGSSDQLLKLINILKSLPKLTLLHLENNGFSSKYVINYLCGLSLSPSLRCLSLSVPLDVTDEKLQIKNFHDKLFKMINKNRENTLYLSFEGVSEKFPHIR</sequence>
<name>A0AAV2QY14_MEGNR</name>
<accession>A0AAV2QY14</accession>
<evidence type="ECO:0000256" key="1">
    <source>
        <dbReference type="ARBA" id="ARBA00022737"/>
    </source>
</evidence>
<dbReference type="PANTHER" id="PTHR14224:SF37">
    <property type="entry name" value="LEUCINE-RICH REPEAT-CONTAINING PROTEIN 14"/>
    <property type="match status" value="1"/>
</dbReference>